<evidence type="ECO:0000256" key="4">
    <source>
        <dbReference type="ARBA" id="ARBA00022989"/>
    </source>
</evidence>
<dbReference type="AlphaFoldDB" id="A0A7W7T5P6"/>
<evidence type="ECO:0000256" key="6">
    <source>
        <dbReference type="SAM" id="Phobius"/>
    </source>
</evidence>
<evidence type="ECO:0000256" key="1">
    <source>
        <dbReference type="ARBA" id="ARBA00004651"/>
    </source>
</evidence>
<evidence type="ECO:0000313" key="8">
    <source>
        <dbReference type="Proteomes" id="UP000542674"/>
    </source>
</evidence>
<keyword evidence="3 6" id="KW-0812">Transmembrane</keyword>
<dbReference type="InterPro" id="IPR001123">
    <property type="entry name" value="LeuE-type"/>
</dbReference>
<feature type="transmembrane region" description="Helical" evidence="6">
    <location>
        <begin position="38"/>
        <end position="62"/>
    </location>
</feature>
<gene>
    <name evidence="7" type="ORF">F4559_004418</name>
</gene>
<feature type="transmembrane region" description="Helical" evidence="6">
    <location>
        <begin position="171"/>
        <end position="195"/>
    </location>
</feature>
<accession>A0A7W7T5P6</accession>
<dbReference type="Pfam" id="PF01810">
    <property type="entry name" value="LysE"/>
    <property type="match status" value="1"/>
</dbReference>
<comment type="subcellular location">
    <subcellularLocation>
        <location evidence="1">Cell membrane</location>
        <topology evidence="1">Multi-pass membrane protein</topology>
    </subcellularLocation>
</comment>
<feature type="transmembrane region" description="Helical" evidence="6">
    <location>
        <begin position="68"/>
        <end position="86"/>
    </location>
</feature>
<keyword evidence="8" id="KW-1185">Reference proteome</keyword>
<dbReference type="GO" id="GO:0015171">
    <property type="term" value="F:amino acid transmembrane transporter activity"/>
    <property type="evidence" value="ECO:0007669"/>
    <property type="project" value="TreeGrafter"/>
</dbReference>
<protein>
    <submittedName>
        <fullName evidence="7">L-lysine exporter family protein LysE/ArgO</fullName>
    </submittedName>
</protein>
<comment type="caution">
    <text evidence="7">The sequence shown here is derived from an EMBL/GenBank/DDBJ whole genome shotgun (WGS) entry which is preliminary data.</text>
</comment>
<evidence type="ECO:0000313" key="7">
    <source>
        <dbReference type="EMBL" id="MBB4967059.1"/>
    </source>
</evidence>
<evidence type="ECO:0000256" key="2">
    <source>
        <dbReference type="ARBA" id="ARBA00022475"/>
    </source>
</evidence>
<name>A0A7W7T5P6_9PSEU</name>
<keyword evidence="5 6" id="KW-0472">Membrane</keyword>
<dbReference type="PANTHER" id="PTHR30086:SF20">
    <property type="entry name" value="ARGININE EXPORTER PROTEIN ARGO-RELATED"/>
    <property type="match status" value="1"/>
</dbReference>
<dbReference type="GO" id="GO:0005886">
    <property type="term" value="C:plasma membrane"/>
    <property type="evidence" value="ECO:0007669"/>
    <property type="project" value="UniProtKB-SubCell"/>
</dbReference>
<evidence type="ECO:0000256" key="3">
    <source>
        <dbReference type="ARBA" id="ARBA00022692"/>
    </source>
</evidence>
<keyword evidence="4 6" id="KW-1133">Transmembrane helix</keyword>
<dbReference type="EMBL" id="JACHJS010000001">
    <property type="protein sequence ID" value="MBB4967059.1"/>
    <property type="molecule type" value="Genomic_DNA"/>
</dbReference>
<reference evidence="7 8" key="1">
    <citation type="submission" date="2020-08" db="EMBL/GenBank/DDBJ databases">
        <title>Sequencing the genomes of 1000 actinobacteria strains.</title>
        <authorList>
            <person name="Klenk H.-P."/>
        </authorList>
    </citation>
    <scope>NUCLEOTIDE SEQUENCE [LARGE SCALE GENOMIC DNA]</scope>
    <source>
        <strain evidence="7 8">DSM 45084</strain>
    </source>
</reference>
<keyword evidence="2" id="KW-1003">Cell membrane</keyword>
<dbReference type="Proteomes" id="UP000542674">
    <property type="component" value="Unassembled WGS sequence"/>
</dbReference>
<evidence type="ECO:0000256" key="5">
    <source>
        <dbReference type="ARBA" id="ARBA00023136"/>
    </source>
</evidence>
<sequence length="197" mass="20599">MMYAVLAGLGTGFSLIVVIGAQNALVLRQGVLRQQVAVVVALCAASDAVLITVGVAAGSLSVPPAVLVVPRVGGAAFLLYYGYSAFRRAFRASALEPAAQPAATVVLTCLAFTWLNPHVYVDTVLLLGTTSTTWGADRWWFGVGAACASVTWFCSLGFGARHLAPLFTRPVAWRVLDGFVAVITTVTAVSLLTAIRT</sequence>
<feature type="transmembrane region" description="Helical" evidence="6">
    <location>
        <begin position="6"/>
        <end position="26"/>
    </location>
</feature>
<organism evidence="7 8">
    <name type="scientific">Saccharothrix violaceirubra</name>
    <dbReference type="NCBI Taxonomy" id="413306"/>
    <lineage>
        <taxon>Bacteria</taxon>
        <taxon>Bacillati</taxon>
        <taxon>Actinomycetota</taxon>
        <taxon>Actinomycetes</taxon>
        <taxon>Pseudonocardiales</taxon>
        <taxon>Pseudonocardiaceae</taxon>
        <taxon>Saccharothrix</taxon>
    </lineage>
</organism>
<proteinExistence type="predicted"/>
<dbReference type="PANTHER" id="PTHR30086">
    <property type="entry name" value="ARGININE EXPORTER PROTEIN ARGO"/>
    <property type="match status" value="1"/>
</dbReference>
<feature type="transmembrane region" description="Helical" evidence="6">
    <location>
        <begin position="139"/>
        <end position="159"/>
    </location>
</feature>